<accession>A0A168NRR4</accession>
<evidence type="ECO:0000256" key="1">
    <source>
        <dbReference type="ARBA" id="ARBA00018672"/>
    </source>
</evidence>
<dbReference type="InterPro" id="IPR050595">
    <property type="entry name" value="Bact_response_regulator"/>
</dbReference>
<dbReference type="Gene3D" id="3.40.50.2300">
    <property type="match status" value="1"/>
</dbReference>
<evidence type="ECO:0000259" key="5">
    <source>
        <dbReference type="PROSITE" id="PS50110"/>
    </source>
</evidence>
<dbReference type="EMBL" id="LITT01000023">
    <property type="protein sequence ID" value="OAA86817.1"/>
    <property type="molecule type" value="Genomic_DNA"/>
</dbReference>
<dbReference type="PROSITE" id="PS50110">
    <property type="entry name" value="RESPONSE_REGULATORY"/>
    <property type="match status" value="1"/>
</dbReference>
<dbReference type="PATRIC" id="fig|1538.10.peg.1811"/>
<dbReference type="SMART" id="SM00448">
    <property type="entry name" value="REC"/>
    <property type="match status" value="1"/>
</dbReference>
<keyword evidence="2 4" id="KW-0597">Phosphoprotein</keyword>
<dbReference type="InterPro" id="IPR011006">
    <property type="entry name" value="CheY-like_superfamily"/>
</dbReference>
<dbReference type="AlphaFoldDB" id="A0A168NRR4"/>
<evidence type="ECO:0000313" key="7">
    <source>
        <dbReference type="Proteomes" id="UP000077407"/>
    </source>
</evidence>
<evidence type="ECO:0000313" key="6">
    <source>
        <dbReference type="EMBL" id="OAA86817.1"/>
    </source>
</evidence>
<feature type="domain" description="Response regulatory" evidence="5">
    <location>
        <begin position="3"/>
        <end position="119"/>
    </location>
</feature>
<reference evidence="6 7" key="1">
    <citation type="journal article" date="2015" name="Biotechnol. Bioeng.">
        <title>Genome sequence and phenotypic characterization of Caulobacter segnis.</title>
        <authorList>
            <person name="Patel S."/>
            <person name="Fletcher B."/>
            <person name="Scott D.C."/>
            <person name="Ely B."/>
        </authorList>
    </citation>
    <scope>NUCLEOTIDE SEQUENCE [LARGE SCALE GENOMIC DNA]</scope>
    <source>
        <strain evidence="6 7">ERI-2</strain>
    </source>
</reference>
<dbReference type="PANTHER" id="PTHR44591:SF24">
    <property type="entry name" value="PROTEIN-GLUTAMATE METHYLESTERASE_PROTEIN-GLUTAMINE GLUTAMINASE 1"/>
    <property type="match status" value="1"/>
</dbReference>
<evidence type="ECO:0000256" key="4">
    <source>
        <dbReference type="PROSITE-ProRule" id="PRU00169"/>
    </source>
</evidence>
<evidence type="ECO:0000256" key="3">
    <source>
        <dbReference type="ARBA" id="ARBA00024867"/>
    </source>
</evidence>
<gene>
    <name evidence="6" type="primary">cheY_4</name>
    <name evidence="6" type="ORF">WY13_02211</name>
</gene>
<name>A0A168NRR4_9CLOT</name>
<evidence type="ECO:0000256" key="2">
    <source>
        <dbReference type="ARBA" id="ARBA00022553"/>
    </source>
</evidence>
<dbReference type="Proteomes" id="UP000077407">
    <property type="component" value="Unassembled WGS sequence"/>
</dbReference>
<feature type="modified residue" description="4-aspartylphosphate" evidence="4">
    <location>
        <position position="54"/>
    </location>
</feature>
<dbReference type="PANTHER" id="PTHR44591">
    <property type="entry name" value="STRESS RESPONSE REGULATOR PROTEIN 1"/>
    <property type="match status" value="1"/>
</dbReference>
<dbReference type="GO" id="GO:0000160">
    <property type="term" value="P:phosphorelay signal transduction system"/>
    <property type="evidence" value="ECO:0007669"/>
    <property type="project" value="InterPro"/>
</dbReference>
<organism evidence="6 7">
    <name type="scientific">Clostridium ljungdahlii</name>
    <dbReference type="NCBI Taxonomy" id="1538"/>
    <lineage>
        <taxon>Bacteria</taxon>
        <taxon>Bacillati</taxon>
        <taxon>Bacillota</taxon>
        <taxon>Clostridia</taxon>
        <taxon>Eubacteriales</taxon>
        <taxon>Clostridiaceae</taxon>
        <taxon>Clostridium</taxon>
    </lineage>
</organism>
<dbReference type="SUPFAM" id="SSF52172">
    <property type="entry name" value="CheY-like"/>
    <property type="match status" value="1"/>
</dbReference>
<comment type="caution">
    <text evidence="6">The sequence shown here is derived from an EMBL/GenBank/DDBJ whole genome shotgun (WGS) entry which is preliminary data.</text>
</comment>
<dbReference type="RefSeq" id="WP_063555647.1">
    <property type="nucleotide sequence ID" value="NZ_LITT01000023.1"/>
</dbReference>
<proteinExistence type="predicted"/>
<sequence>MLKILIVDDSNFSQKIISNLLKSFLDNVEFFFASDGREGFSKYKEIKPDYVFVDLLMPNINGKELIKLIKEYDASCKIIVISADVQKNVKEDMESYNIMYFINKPFNQEKAKFICDKIRNDKNE</sequence>
<dbReference type="Pfam" id="PF00072">
    <property type="entry name" value="Response_reg"/>
    <property type="match status" value="1"/>
</dbReference>
<dbReference type="OrthoDB" id="1681561at2"/>
<comment type="function">
    <text evidence="3">May play the central regulatory role in sporulation. It may be an element of the effector pathway responsible for the activation of sporulation genes in response to nutritional stress. Spo0A may act in concert with spo0H (a sigma factor) to control the expression of some genes that are critical to the sporulation process.</text>
</comment>
<dbReference type="InterPro" id="IPR001789">
    <property type="entry name" value="Sig_transdc_resp-reg_receiver"/>
</dbReference>
<protein>
    <recommendedName>
        <fullName evidence="1">Stage 0 sporulation protein A homolog</fullName>
    </recommendedName>
</protein>